<dbReference type="Proteomes" id="UP000485058">
    <property type="component" value="Unassembled WGS sequence"/>
</dbReference>
<gene>
    <name evidence="1" type="ORF">HaLaN_16869</name>
</gene>
<proteinExistence type="predicted"/>
<evidence type="ECO:0000313" key="2">
    <source>
        <dbReference type="Proteomes" id="UP000485058"/>
    </source>
</evidence>
<keyword evidence="2" id="KW-1185">Reference proteome</keyword>
<dbReference type="SUPFAM" id="SSF53098">
    <property type="entry name" value="Ribonuclease H-like"/>
    <property type="match status" value="1"/>
</dbReference>
<sequence length="222" mass="24102">MVLFVASAGVTFACLDNPYIRAVFASFDAVCPTAKHARTTGLRDAYGELRQVVGAELDDLLQNGVGVMLCTDGWRHKHAAAGQPLLNLVLLKPSGGAIFQGVYSLDQGESKTKQFYVDMHNKMADEVSSGHPEQLLGVIMDGPSVNRAALHDLAIQHPTWICMTCCVHSMNLICKDLSNDNSTFGKHTQVGVFLKQVNVETGYKALPPGHGCCNVSRLRKNF</sequence>
<dbReference type="AlphaFoldDB" id="A0A699ZMW7"/>
<accession>A0A699ZMW7</accession>
<name>A0A699ZMW7_HAELA</name>
<reference evidence="1 2" key="1">
    <citation type="submission" date="2020-02" db="EMBL/GenBank/DDBJ databases">
        <title>Draft genome sequence of Haematococcus lacustris strain NIES-144.</title>
        <authorList>
            <person name="Morimoto D."/>
            <person name="Nakagawa S."/>
            <person name="Yoshida T."/>
            <person name="Sawayama S."/>
        </authorList>
    </citation>
    <scope>NUCLEOTIDE SEQUENCE [LARGE SCALE GENOMIC DNA]</scope>
    <source>
        <strain evidence="1 2">NIES-144</strain>
    </source>
</reference>
<protein>
    <submittedName>
        <fullName evidence="1">Uncharacterized protein</fullName>
    </submittedName>
</protein>
<comment type="caution">
    <text evidence="1">The sequence shown here is derived from an EMBL/GenBank/DDBJ whole genome shotgun (WGS) entry which is preliminary data.</text>
</comment>
<dbReference type="InterPro" id="IPR012337">
    <property type="entry name" value="RNaseH-like_sf"/>
</dbReference>
<organism evidence="1 2">
    <name type="scientific">Haematococcus lacustris</name>
    <name type="common">Green alga</name>
    <name type="synonym">Haematococcus pluvialis</name>
    <dbReference type="NCBI Taxonomy" id="44745"/>
    <lineage>
        <taxon>Eukaryota</taxon>
        <taxon>Viridiplantae</taxon>
        <taxon>Chlorophyta</taxon>
        <taxon>core chlorophytes</taxon>
        <taxon>Chlorophyceae</taxon>
        <taxon>CS clade</taxon>
        <taxon>Chlamydomonadales</taxon>
        <taxon>Haematococcaceae</taxon>
        <taxon>Haematococcus</taxon>
    </lineage>
</organism>
<evidence type="ECO:0000313" key="1">
    <source>
        <dbReference type="EMBL" id="GFH19848.1"/>
    </source>
</evidence>
<dbReference type="EMBL" id="BLLF01001530">
    <property type="protein sequence ID" value="GFH19848.1"/>
    <property type="molecule type" value="Genomic_DNA"/>
</dbReference>